<evidence type="ECO:0000256" key="3">
    <source>
        <dbReference type="ARBA" id="ARBA00022448"/>
    </source>
</evidence>
<proteinExistence type="inferred from homology"/>
<keyword evidence="7" id="KW-0496">Mitochondrion</keyword>
<dbReference type="InterPro" id="IPR036811">
    <property type="entry name" value="Ubol_cytC_Rdtase_hinge_dom_sf"/>
</dbReference>
<dbReference type="InterPro" id="IPR003422">
    <property type="entry name" value="Cyt_b-c1_6"/>
</dbReference>
<evidence type="ECO:0000313" key="11">
    <source>
        <dbReference type="EMBL" id="TFJ80322.1"/>
    </source>
</evidence>
<dbReference type="InterPro" id="IPR023184">
    <property type="entry name" value="Ubol_cytC_Rdtase_hinge_dom"/>
</dbReference>
<dbReference type="GO" id="GO:0005743">
    <property type="term" value="C:mitochondrial inner membrane"/>
    <property type="evidence" value="ECO:0007669"/>
    <property type="project" value="UniProtKB-SubCell"/>
</dbReference>
<keyword evidence="9" id="KW-1015">Disulfide bond</keyword>
<evidence type="ECO:0000259" key="10">
    <source>
        <dbReference type="Pfam" id="PF02320"/>
    </source>
</evidence>
<keyword evidence="12" id="KW-1185">Reference proteome</keyword>
<dbReference type="GO" id="GO:0006122">
    <property type="term" value="P:mitochondrial electron transport, ubiquinol to cytochrome c"/>
    <property type="evidence" value="ECO:0007669"/>
    <property type="project" value="InterPro"/>
</dbReference>
<name>A0A4D9CMH4_9STRA</name>
<evidence type="ECO:0000256" key="2">
    <source>
        <dbReference type="ARBA" id="ARBA00006498"/>
    </source>
</evidence>
<dbReference type="Pfam" id="PF02320">
    <property type="entry name" value="UCR_hinge"/>
    <property type="match status" value="1"/>
</dbReference>
<comment type="caution">
    <text evidence="11">The sequence shown here is derived from an EMBL/GenBank/DDBJ whole genome shotgun (WGS) entry which is preliminary data.</text>
</comment>
<comment type="similarity">
    <text evidence="2">Belongs to the UQCRH/QCR6 family.</text>
</comment>
<sequence>MADEEPVDTMPEIREAVKPKCAADWKDYQGCVYRIQSRGDGTCEPQYMEWLKCIDKHSAKQILKVLK</sequence>
<evidence type="ECO:0000256" key="6">
    <source>
        <dbReference type="ARBA" id="ARBA00022982"/>
    </source>
</evidence>
<evidence type="ECO:0000256" key="7">
    <source>
        <dbReference type="ARBA" id="ARBA00023128"/>
    </source>
</evidence>
<gene>
    <name evidence="11" type="ORF">NSK_008327</name>
</gene>
<evidence type="ECO:0000256" key="1">
    <source>
        <dbReference type="ARBA" id="ARBA00004137"/>
    </source>
</evidence>
<keyword evidence="8" id="KW-0472">Membrane</keyword>
<dbReference type="EMBL" id="SDOX01000172">
    <property type="protein sequence ID" value="TFJ80322.1"/>
    <property type="molecule type" value="Genomic_DNA"/>
</dbReference>
<keyword evidence="5" id="KW-0999">Mitochondrion inner membrane</keyword>
<keyword evidence="4" id="KW-0679">Respiratory chain</keyword>
<dbReference type="SUPFAM" id="SSF81531">
    <property type="entry name" value="Non-heme 11 kDa protein of cytochrome bc1 complex (Ubiquinol-cytochrome c reductase)"/>
    <property type="match status" value="1"/>
</dbReference>
<dbReference type="Gene3D" id="1.10.287.20">
    <property type="entry name" value="Ubiquinol-cytochrome C reductase hinge domain"/>
    <property type="match status" value="1"/>
</dbReference>
<evidence type="ECO:0000256" key="9">
    <source>
        <dbReference type="ARBA" id="ARBA00023157"/>
    </source>
</evidence>
<dbReference type="OrthoDB" id="405848at2759"/>
<keyword evidence="3" id="KW-0813">Transport</keyword>
<dbReference type="Proteomes" id="UP000355283">
    <property type="component" value="Unassembled WGS sequence"/>
</dbReference>
<evidence type="ECO:0000256" key="8">
    <source>
        <dbReference type="ARBA" id="ARBA00023136"/>
    </source>
</evidence>
<keyword evidence="6" id="KW-0249">Electron transport</keyword>
<reference evidence="11 12" key="1">
    <citation type="submission" date="2019-01" db="EMBL/GenBank/DDBJ databases">
        <title>Nuclear Genome Assembly of the Microalgal Biofuel strain Nannochloropsis salina CCMP1776.</title>
        <authorList>
            <person name="Hovde B."/>
        </authorList>
    </citation>
    <scope>NUCLEOTIDE SEQUENCE [LARGE SCALE GENOMIC DNA]</scope>
    <source>
        <strain evidence="11 12">CCMP1776</strain>
    </source>
</reference>
<evidence type="ECO:0000256" key="5">
    <source>
        <dbReference type="ARBA" id="ARBA00022792"/>
    </source>
</evidence>
<evidence type="ECO:0000256" key="4">
    <source>
        <dbReference type="ARBA" id="ARBA00022660"/>
    </source>
</evidence>
<dbReference type="PANTHER" id="PTHR15336:SF0">
    <property type="entry name" value="CYTOCHROME B-C1 COMPLEX SUBUNIT 6, MITOCHONDRIAL"/>
    <property type="match status" value="1"/>
</dbReference>
<feature type="domain" description="Ubiquinol-cytochrome C reductase hinge" evidence="10">
    <location>
        <begin position="8"/>
        <end position="67"/>
    </location>
</feature>
<accession>A0A4D9CMH4</accession>
<evidence type="ECO:0000313" key="12">
    <source>
        <dbReference type="Proteomes" id="UP000355283"/>
    </source>
</evidence>
<comment type="subcellular location">
    <subcellularLocation>
        <location evidence="1">Mitochondrion inner membrane</location>
        <topology evidence="1">Peripheral membrane protein</topology>
        <orientation evidence="1">Intermembrane side</orientation>
    </subcellularLocation>
</comment>
<organism evidence="11 12">
    <name type="scientific">Nannochloropsis salina CCMP1776</name>
    <dbReference type="NCBI Taxonomy" id="1027361"/>
    <lineage>
        <taxon>Eukaryota</taxon>
        <taxon>Sar</taxon>
        <taxon>Stramenopiles</taxon>
        <taxon>Ochrophyta</taxon>
        <taxon>Eustigmatophyceae</taxon>
        <taxon>Eustigmatales</taxon>
        <taxon>Monodopsidaceae</taxon>
        <taxon>Microchloropsis</taxon>
        <taxon>Microchloropsis salina</taxon>
    </lineage>
</organism>
<dbReference type="AlphaFoldDB" id="A0A4D9CMH4"/>
<dbReference type="PANTHER" id="PTHR15336">
    <property type="entry name" value="UBIQUINOL-CYTOCHROME C REDUCTASE COMPLEX 7.8 KDA PROTEIN"/>
    <property type="match status" value="1"/>
</dbReference>
<dbReference type="FunFam" id="1.10.287.20:FF:000001">
    <property type="entry name" value="Cytochrome b-c1 complex subunit 6"/>
    <property type="match status" value="1"/>
</dbReference>
<protein>
    <recommendedName>
        <fullName evidence="10">Ubiquinol-cytochrome C reductase hinge domain-containing protein</fullName>
    </recommendedName>
</protein>